<organism evidence="2 3">
    <name type="scientific">Croceibacterium salegens</name>
    <dbReference type="NCBI Taxonomy" id="1737568"/>
    <lineage>
        <taxon>Bacteria</taxon>
        <taxon>Pseudomonadati</taxon>
        <taxon>Pseudomonadota</taxon>
        <taxon>Alphaproteobacteria</taxon>
        <taxon>Sphingomonadales</taxon>
        <taxon>Erythrobacteraceae</taxon>
        <taxon>Croceibacterium</taxon>
    </lineage>
</organism>
<evidence type="ECO:0000256" key="1">
    <source>
        <dbReference type="SAM" id="Phobius"/>
    </source>
</evidence>
<dbReference type="Gene3D" id="1.10.150.20">
    <property type="entry name" value="5' to 3' exonuclease, C-terminal subdomain"/>
    <property type="match status" value="1"/>
</dbReference>
<name>A0A6I4SYT4_9SPHN</name>
<dbReference type="Proteomes" id="UP000433652">
    <property type="component" value="Unassembled WGS sequence"/>
</dbReference>
<reference evidence="2 3" key="1">
    <citation type="submission" date="2019-12" db="EMBL/GenBank/DDBJ databases">
        <title>Genomic-based taxomic classification of the family Erythrobacteraceae.</title>
        <authorList>
            <person name="Xu L."/>
        </authorList>
    </citation>
    <scope>NUCLEOTIDE SEQUENCE [LARGE SCALE GENOMIC DNA]</scope>
    <source>
        <strain evidence="2 3">MCCC 1K01500</strain>
    </source>
</reference>
<gene>
    <name evidence="2" type="ORF">GRI89_07745</name>
</gene>
<comment type="caution">
    <text evidence="2">The sequence shown here is derived from an EMBL/GenBank/DDBJ whole genome shotgun (WGS) entry which is preliminary data.</text>
</comment>
<feature type="transmembrane region" description="Helical" evidence="1">
    <location>
        <begin position="6"/>
        <end position="27"/>
    </location>
</feature>
<accession>A0A6I4SYT4</accession>
<sequence>MVELLSENVLFIIIALVIGVVVAWWIFSASRKTTIEREAAPGDGLATGAKRNQALIDAAPAASPTIDIPPPTPEGLAGIGTVVAAEAEPVHMAPPPPLAGDDLKKIKGLGPKVEKLLHEMGVTSFAQIAAWDDAEVARIDAALGAFAGRIVRDDWRTQARLLAAGDSAGYEDKFGKL</sequence>
<keyword evidence="3" id="KW-1185">Reference proteome</keyword>
<protein>
    <submittedName>
        <fullName evidence="2">Uncharacterized protein</fullName>
    </submittedName>
</protein>
<evidence type="ECO:0000313" key="3">
    <source>
        <dbReference type="Proteomes" id="UP000433652"/>
    </source>
</evidence>
<keyword evidence="1" id="KW-0812">Transmembrane</keyword>
<keyword evidence="1" id="KW-1133">Transmembrane helix</keyword>
<dbReference type="EMBL" id="WTYM01000033">
    <property type="protein sequence ID" value="MXO59432.1"/>
    <property type="molecule type" value="Genomic_DNA"/>
</dbReference>
<dbReference type="OrthoDB" id="9807941at2"/>
<evidence type="ECO:0000313" key="2">
    <source>
        <dbReference type="EMBL" id="MXO59432.1"/>
    </source>
</evidence>
<dbReference type="AlphaFoldDB" id="A0A6I4SYT4"/>
<keyword evidence="1" id="KW-0472">Membrane</keyword>
<proteinExistence type="predicted"/>